<dbReference type="AlphaFoldDB" id="A0A251RTH6"/>
<name>A0A251RTH6_HELAN</name>
<reference evidence="2" key="1">
    <citation type="journal article" date="2017" name="Nature">
        <title>The sunflower genome provides insights into oil metabolism, flowering and Asterid evolution.</title>
        <authorList>
            <person name="Badouin H."/>
            <person name="Gouzy J."/>
            <person name="Grassa C.J."/>
            <person name="Murat F."/>
            <person name="Staton S.E."/>
            <person name="Cottret L."/>
            <person name="Lelandais-Briere C."/>
            <person name="Owens G.L."/>
            <person name="Carrere S."/>
            <person name="Mayjonade B."/>
            <person name="Legrand L."/>
            <person name="Gill N."/>
            <person name="Kane N.C."/>
            <person name="Bowers J.E."/>
            <person name="Hubner S."/>
            <person name="Bellec A."/>
            <person name="Berard A."/>
            <person name="Berges H."/>
            <person name="Blanchet N."/>
            <person name="Boniface M.C."/>
            <person name="Brunel D."/>
            <person name="Catrice O."/>
            <person name="Chaidir N."/>
            <person name="Claudel C."/>
            <person name="Donnadieu C."/>
            <person name="Faraut T."/>
            <person name="Fievet G."/>
            <person name="Helmstetter N."/>
            <person name="King M."/>
            <person name="Knapp S.J."/>
            <person name="Lai Z."/>
            <person name="Le Paslier M.C."/>
            <person name="Lippi Y."/>
            <person name="Lorenzon L."/>
            <person name="Mandel J.R."/>
            <person name="Marage G."/>
            <person name="Marchand G."/>
            <person name="Marquand E."/>
            <person name="Bret-Mestries E."/>
            <person name="Morien E."/>
            <person name="Nambeesan S."/>
            <person name="Nguyen T."/>
            <person name="Pegot-Espagnet P."/>
            <person name="Pouilly N."/>
            <person name="Raftis F."/>
            <person name="Sallet E."/>
            <person name="Schiex T."/>
            <person name="Thomas J."/>
            <person name="Vandecasteele C."/>
            <person name="Vares D."/>
            <person name="Vear F."/>
            <person name="Vautrin S."/>
            <person name="Crespi M."/>
            <person name="Mangin B."/>
            <person name="Burke J.M."/>
            <person name="Salse J."/>
            <person name="Munos S."/>
            <person name="Vincourt P."/>
            <person name="Rieseberg L.H."/>
            <person name="Langlade N.B."/>
        </authorList>
    </citation>
    <scope>NUCLEOTIDE SEQUENCE [LARGE SCALE GENOMIC DNA]</scope>
    <source>
        <strain evidence="2">cv. SF193</strain>
    </source>
</reference>
<dbReference type="EMBL" id="CM007906">
    <property type="protein sequence ID" value="OTF87758.1"/>
    <property type="molecule type" value="Genomic_DNA"/>
</dbReference>
<sequence>MYLFLFCYDFLCLSWMISLILFRSSSSTCLMRLDFLRRTMKLFGLQLPVEAVL</sequence>
<evidence type="ECO:0000313" key="2">
    <source>
        <dbReference type="Proteomes" id="UP000215914"/>
    </source>
</evidence>
<evidence type="ECO:0000313" key="1">
    <source>
        <dbReference type="EMBL" id="OTF87758.1"/>
    </source>
</evidence>
<organism evidence="1 2">
    <name type="scientific">Helianthus annuus</name>
    <name type="common">Common sunflower</name>
    <dbReference type="NCBI Taxonomy" id="4232"/>
    <lineage>
        <taxon>Eukaryota</taxon>
        <taxon>Viridiplantae</taxon>
        <taxon>Streptophyta</taxon>
        <taxon>Embryophyta</taxon>
        <taxon>Tracheophyta</taxon>
        <taxon>Spermatophyta</taxon>
        <taxon>Magnoliopsida</taxon>
        <taxon>eudicotyledons</taxon>
        <taxon>Gunneridae</taxon>
        <taxon>Pentapetalae</taxon>
        <taxon>asterids</taxon>
        <taxon>campanulids</taxon>
        <taxon>Asterales</taxon>
        <taxon>Asteraceae</taxon>
        <taxon>Asteroideae</taxon>
        <taxon>Heliantheae alliance</taxon>
        <taxon>Heliantheae</taxon>
        <taxon>Helianthus</taxon>
    </lineage>
</organism>
<dbReference type="Proteomes" id="UP000215914">
    <property type="component" value="Chromosome 17"/>
</dbReference>
<proteinExistence type="predicted"/>
<keyword evidence="2" id="KW-1185">Reference proteome</keyword>
<accession>A0A251RTH6</accession>
<protein>
    <submittedName>
        <fullName evidence="1">Uncharacterized protein</fullName>
    </submittedName>
</protein>
<dbReference type="InParanoid" id="A0A251RTH6"/>
<gene>
    <name evidence="1" type="ORF">HannXRQ_Chr17g0565431</name>
</gene>